<proteinExistence type="predicted"/>
<keyword evidence="2" id="KW-1185">Reference proteome</keyword>
<dbReference type="EMBL" id="AODF01000034">
    <property type="protein sequence ID" value="EUJ26951.1"/>
    <property type="molecule type" value="Genomic_DNA"/>
</dbReference>
<evidence type="ECO:0000313" key="2">
    <source>
        <dbReference type="Proteomes" id="UP000019249"/>
    </source>
</evidence>
<organism evidence="1 2">
    <name type="scientific">Listeria floridensis FSL S10-1187</name>
    <dbReference type="NCBI Taxonomy" id="1265817"/>
    <lineage>
        <taxon>Bacteria</taxon>
        <taxon>Bacillati</taxon>
        <taxon>Bacillota</taxon>
        <taxon>Bacilli</taxon>
        <taxon>Bacillales</taxon>
        <taxon>Listeriaceae</taxon>
        <taxon>Listeria</taxon>
    </lineage>
</organism>
<dbReference type="RefSeq" id="WP_036098260.1">
    <property type="nucleotide sequence ID" value="NZ_AODF01000034.1"/>
</dbReference>
<gene>
    <name evidence="1" type="ORF">MFLO_13805</name>
</gene>
<accession>A0ABN0RCG3</accession>
<name>A0ABN0RCG3_9LIST</name>
<evidence type="ECO:0000313" key="1">
    <source>
        <dbReference type="EMBL" id="EUJ26951.1"/>
    </source>
</evidence>
<reference evidence="1 2" key="1">
    <citation type="journal article" date="2014" name="Int. J. Syst. Evol. Microbiol.">
        <title>Listeria floridensis sp. nov., Listeria aquatica sp. nov., Listeria cornellensis sp. nov., Listeria riparia sp. nov. and Listeria grandensis sp. nov., from agricultural and natural environments.</title>
        <authorList>
            <person name="den Bakker H.C."/>
            <person name="Warchocki S."/>
            <person name="Wright E.M."/>
            <person name="Allred A.F."/>
            <person name="Ahlstrom C."/>
            <person name="Manuel C.S."/>
            <person name="Stasiewicz M.J."/>
            <person name="Burrell A."/>
            <person name="Roof S."/>
            <person name="Strawn L."/>
            <person name="Fortes E.D."/>
            <person name="Nightingale K.K."/>
            <person name="Kephart D."/>
            <person name="Wiedmann M."/>
        </authorList>
    </citation>
    <scope>NUCLEOTIDE SEQUENCE [LARGE SCALE GENOMIC DNA]</scope>
    <source>
        <strain evidence="1 2">FSL S10-1187</strain>
    </source>
</reference>
<comment type="caution">
    <text evidence="1">The sequence shown here is derived from an EMBL/GenBank/DDBJ whole genome shotgun (WGS) entry which is preliminary data.</text>
</comment>
<sequence>MKIQSEAKYIFSIREGNNYIFANKNMQPHVFENDCEPSNVDLDPNIVVSRTMYLGKIVSFLKYAEQMDIQNQISSTIYKNEEFNIPVVIMIQNDSNHDSDFRYRLNTSIYLTITYDTRMKFHKKRNTYI</sequence>
<protein>
    <submittedName>
        <fullName evidence="1">Uncharacterized protein</fullName>
    </submittedName>
</protein>
<dbReference type="Proteomes" id="UP000019249">
    <property type="component" value="Unassembled WGS sequence"/>
</dbReference>